<evidence type="ECO:0000259" key="7">
    <source>
        <dbReference type="Pfam" id="PF05223"/>
    </source>
</evidence>
<dbReference type="InterPro" id="IPR005311">
    <property type="entry name" value="PBP_dimer"/>
</dbReference>
<dbReference type="GO" id="GO:0071555">
    <property type="term" value="P:cell wall organization"/>
    <property type="evidence" value="ECO:0007669"/>
    <property type="project" value="TreeGrafter"/>
</dbReference>
<dbReference type="PANTHER" id="PTHR30627:SF25">
    <property type="entry name" value="PENICILLIN-BINDING PROTEIN 3"/>
    <property type="match status" value="1"/>
</dbReference>
<comment type="similarity">
    <text evidence="2">Belongs to the transpeptidase family.</text>
</comment>
<dbReference type="InterPro" id="IPR050515">
    <property type="entry name" value="Beta-lactam/transpept"/>
</dbReference>
<reference evidence="9" key="1">
    <citation type="submission" date="2014-12" db="EMBL/GenBank/DDBJ databases">
        <title>Genome sequence of Clostridium beijerinckii strain 59B.</title>
        <authorList>
            <person name="Little G.T."/>
            <person name="Minton N.P."/>
        </authorList>
    </citation>
    <scope>NUCLEOTIDE SEQUENCE [LARGE SCALE GENOMIC DNA]</scope>
    <source>
        <strain evidence="9">59B</strain>
    </source>
</reference>
<evidence type="ECO:0000313" key="9">
    <source>
        <dbReference type="Proteomes" id="UP000031866"/>
    </source>
</evidence>
<protein>
    <recommendedName>
        <fullName evidence="10">Beta-lactam-inducible penicillin-binding protein</fullName>
    </recommendedName>
</protein>
<dbReference type="GO" id="GO:0046677">
    <property type="term" value="P:response to antibiotic"/>
    <property type="evidence" value="ECO:0007669"/>
    <property type="project" value="InterPro"/>
</dbReference>
<gene>
    <name evidence="8" type="ORF">LF65_02060</name>
</gene>
<keyword evidence="3 4" id="KW-0472">Membrane</keyword>
<dbReference type="RefSeq" id="WP_041895927.1">
    <property type="nucleotide sequence ID" value="NZ_CP010086.2"/>
</dbReference>
<evidence type="ECO:0000256" key="3">
    <source>
        <dbReference type="ARBA" id="ARBA00023136"/>
    </source>
</evidence>
<proteinExistence type="inferred from homology"/>
<evidence type="ECO:0000259" key="6">
    <source>
        <dbReference type="Pfam" id="PF03717"/>
    </source>
</evidence>
<keyword evidence="4" id="KW-0812">Transmembrane</keyword>
<dbReference type="Gene3D" id="3.40.710.10">
    <property type="entry name" value="DD-peptidase/beta-lactamase superfamily"/>
    <property type="match status" value="1"/>
</dbReference>
<feature type="transmembrane region" description="Helical" evidence="4">
    <location>
        <begin position="7"/>
        <end position="30"/>
    </location>
</feature>
<dbReference type="InterPro" id="IPR012338">
    <property type="entry name" value="Beta-lactam/transpept-like"/>
</dbReference>
<dbReference type="SUPFAM" id="SSF56519">
    <property type="entry name" value="Penicillin binding protein dimerisation domain"/>
    <property type="match status" value="1"/>
</dbReference>
<feature type="domain" description="Penicillin-binding protein dimerisation" evidence="6">
    <location>
        <begin position="157"/>
        <end position="322"/>
    </location>
</feature>
<dbReference type="PANTHER" id="PTHR30627">
    <property type="entry name" value="PEPTIDOGLYCAN D,D-TRANSPEPTIDASE"/>
    <property type="match status" value="1"/>
</dbReference>
<name>A0A0B5QP87_CLOBE</name>
<evidence type="ECO:0008006" key="10">
    <source>
        <dbReference type="Google" id="ProtNLM"/>
    </source>
</evidence>
<dbReference type="STRING" id="1520.LF65_02060"/>
<dbReference type="Gene3D" id="3.30.1390.30">
    <property type="entry name" value="Penicillin-binding protein 2a, domain 3"/>
    <property type="match status" value="1"/>
</dbReference>
<comment type="subcellular location">
    <subcellularLocation>
        <location evidence="1">Membrane</location>
    </subcellularLocation>
</comment>
<dbReference type="GO" id="GO:0008658">
    <property type="term" value="F:penicillin binding"/>
    <property type="evidence" value="ECO:0007669"/>
    <property type="project" value="InterPro"/>
</dbReference>
<dbReference type="GO" id="GO:0005886">
    <property type="term" value="C:plasma membrane"/>
    <property type="evidence" value="ECO:0007669"/>
    <property type="project" value="TreeGrafter"/>
</dbReference>
<evidence type="ECO:0000313" key="8">
    <source>
        <dbReference type="EMBL" id="AJG98658.1"/>
    </source>
</evidence>
<dbReference type="Gene3D" id="3.90.1310.10">
    <property type="entry name" value="Penicillin-binding protein 2a (Domain 2)"/>
    <property type="match status" value="1"/>
</dbReference>
<accession>A0A0B5QP87</accession>
<sequence length="677" mass="74694">MDKKKNIYILIGAGIVVIPFIISLAAFFFYNKTHKPENKLLEYFSLLNSKEYEKMYDLADSEIIQKMSKDDFITRNKNIYEGIGASNIEIHVKSVKKDGDKATVDYETSMDTICGKLEFSNSATMSRKIGKDYALMWNSQAIFPDLADSDKIRVKIIKSKRGDILDRNGVKLATDSFSSNVGIVPGNLGENKDKSIDEISKVLGTTVDYINSQLNASYVKPDMFIPVKTIPYGDERIPSLLKIPGVKINDKDARVYPLGEQAAHLTGYVQAINADELDKHKGEEYTENSIIGKSGLEKTYEDTLRGIDGAEIYIENIQGEKKKSIITKDVKNGADLKLTIDGNLQSLLYSQLGSDKGTSVAMNPNTGEVLALVSTPAFNPNDFVLGMSGDKWNSLNNDPKKPMYNRFQATLVPGSSFKPVIAVIGLDTKKIDPNTNKNITGLSWKKDSSWGNYSVTRVSDYKGPSNLLNALVYSDNIYFAQVALDMGKDILKDKLNSFGFADKIPFEYPLYNSKYSSDKDFKSEIQLADSGYGQGEVLVNPVHLAALYTMFQNEGNILTPYLVKKDNSDNKVWKANVVSKDSANTVLQDLIQVVENSGGTGHGAYTSGLTIAGKTGTAEIKASQDDNNGTELGWFVGMTTNKSPNNLLVVMMIEDVKDRGSSHYVVPKVKKALETVN</sequence>
<dbReference type="Gene3D" id="3.10.450.100">
    <property type="entry name" value="NTF2-like, domain 1"/>
    <property type="match status" value="1"/>
</dbReference>
<dbReference type="Pfam" id="PF00905">
    <property type="entry name" value="Transpeptidase"/>
    <property type="match status" value="1"/>
</dbReference>
<evidence type="ECO:0000256" key="2">
    <source>
        <dbReference type="ARBA" id="ARBA00007171"/>
    </source>
</evidence>
<dbReference type="SUPFAM" id="SSF54427">
    <property type="entry name" value="NTF2-like"/>
    <property type="match status" value="1"/>
</dbReference>
<dbReference type="Pfam" id="PF05223">
    <property type="entry name" value="MecA_N"/>
    <property type="match status" value="1"/>
</dbReference>
<dbReference type="InterPro" id="IPR001460">
    <property type="entry name" value="PCN-bd_Tpept"/>
</dbReference>
<dbReference type="Pfam" id="PF03717">
    <property type="entry name" value="PBP_dimer"/>
    <property type="match status" value="1"/>
</dbReference>
<dbReference type="EMBL" id="CP010086">
    <property type="protein sequence ID" value="AJG98658.1"/>
    <property type="molecule type" value="Genomic_DNA"/>
</dbReference>
<dbReference type="InterPro" id="IPR036138">
    <property type="entry name" value="PBP_dimer_sf"/>
</dbReference>
<dbReference type="InterPro" id="IPR007887">
    <property type="entry name" value="MecA_N"/>
</dbReference>
<dbReference type="OrthoDB" id="9766847at2"/>
<keyword evidence="4" id="KW-1133">Transmembrane helix</keyword>
<dbReference type="SUPFAM" id="SSF56601">
    <property type="entry name" value="beta-lactamase/transpeptidase-like"/>
    <property type="match status" value="1"/>
</dbReference>
<feature type="domain" description="Penicillin-binding protein transpeptidase" evidence="5">
    <location>
        <begin position="357"/>
        <end position="673"/>
    </location>
</feature>
<evidence type="ECO:0000256" key="1">
    <source>
        <dbReference type="ARBA" id="ARBA00004370"/>
    </source>
</evidence>
<dbReference type="KEGG" id="cbei:LF65_02060"/>
<evidence type="ECO:0000259" key="5">
    <source>
        <dbReference type="Pfam" id="PF00905"/>
    </source>
</evidence>
<evidence type="ECO:0000256" key="4">
    <source>
        <dbReference type="SAM" id="Phobius"/>
    </source>
</evidence>
<dbReference type="InterPro" id="IPR032710">
    <property type="entry name" value="NTF2-like_dom_sf"/>
</dbReference>
<organism evidence="8 9">
    <name type="scientific">Clostridium beijerinckii</name>
    <name type="common">Clostridium MP</name>
    <dbReference type="NCBI Taxonomy" id="1520"/>
    <lineage>
        <taxon>Bacteria</taxon>
        <taxon>Bacillati</taxon>
        <taxon>Bacillota</taxon>
        <taxon>Clostridia</taxon>
        <taxon>Eubacteriales</taxon>
        <taxon>Clostridiaceae</taxon>
        <taxon>Clostridium</taxon>
    </lineage>
</organism>
<dbReference type="AlphaFoldDB" id="A0A0B5QP87"/>
<dbReference type="Proteomes" id="UP000031866">
    <property type="component" value="Chromosome"/>
</dbReference>
<feature type="domain" description="NTF2-like N-terminal transpeptidase" evidence="7">
    <location>
        <begin position="36"/>
        <end position="149"/>
    </location>
</feature>
<dbReference type="GO" id="GO:0071972">
    <property type="term" value="F:peptidoglycan L,D-transpeptidase activity"/>
    <property type="evidence" value="ECO:0007669"/>
    <property type="project" value="TreeGrafter"/>
</dbReference>